<dbReference type="SUPFAM" id="SSF52540">
    <property type="entry name" value="P-loop containing nucleoside triphosphate hydrolases"/>
    <property type="match status" value="1"/>
</dbReference>
<keyword evidence="8 11" id="KW-0067">ATP-binding</keyword>
<dbReference type="NCBIfam" id="NF011531">
    <property type="entry name" value="PRK14971.1"/>
    <property type="match status" value="1"/>
</dbReference>
<dbReference type="PANTHER" id="PTHR11669:SF0">
    <property type="entry name" value="PROTEIN STICHEL-LIKE 2"/>
    <property type="match status" value="1"/>
</dbReference>
<organism evidence="13 14">
    <name type="scientific">Echinicola arenosa</name>
    <dbReference type="NCBI Taxonomy" id="2774144"/>
    <lineage>
        <taxon>Bacteria</taxon>
        <taxon>Pseudomonadati</taxon>
        <taxon>Bacteroidota</taxon>
        <taxon>Cytophagia</taxon>
        <taxon>Cytophagales</taxon>
        <taxon>Cyclobacteriaceae</taxon>
        <taxon>Echinicola</taxon>
    </lineage>
</organism>
<evidence type="ECO:0000256" key="1">
    <source>
        <dbReference type="ARBA" id="ARBA00006360"/>
    </source>
</evidence>
<reference evidence="13 14" key="1">
    <citation type="submission" date="2020-09" db="EMBL/GenBank/DDBJ databases">
        <title>Echinicola sp. CAU 1574 isolated from sand of Sido Beach.</title>
        <authorList>
            <person name="Kim W."/>
        </authorList>
    </citation>
    <scope>NUCLEOTIDE SEQUENCE [LARGE SCALE GENOMIC DNA]</scope>
    <source>
        <strain evidence="13 14">CAU 1574</strain>
    </source>
</reference>
<dbReference type="PRINTS" id="PR00300">
    <property type="entry name" value="CLPPROTEASEA"/>
</dbReference>
<dbReference type="EMBL" id="JACYTQ010000011">
    <property type="protein sequence ID" value="MBD8491144.1"/>
    <property type="molecule type" value="Genomic_DNA"/>
</dbReference>
<accession>A0ABR9AQV7</accession>
<evidence type="ECO:0000256" key="8">
    <source>
        <dbReference type="ARBA" id="ARBA00022840"/>
    </source>
</evidence>
<evidence type="ECO:0000313" key="14">
    <source>
        <dbReference type="Proteomes" id="UP000647133"/>
    </source>
</evidence>
<dbReference type="InterPro" id="IPR001270">
    <property type="entry name" value="ClpA/B"/>
</dbReference>
<dbReference type="RefSeq" id="WP_192012025.1">
    <property type="nucleotide sequence ID" value="NZ_JACYTQ010000011.1"/>
</dbReference>
<keyword evidence="2 11" id="KW-0808">Transferase</keyword>
<comment type="subunit">
    <text evidence="11">DNA polymerase III contains a core (composed of alpha, epsilon and theta chains) that associates with a tau subunit. This core dimerizes to form the POLIII' complex. PolIII' associates with the gamma complex (composed of gamma, delta, delta', psi and chi chains) and with the beta chain to form the complete DNA polymerase III complex.</text>
</comment>
<dbReference type="Gene3D" id="1.20.272.10">
    <property type="match status" value="1"/>
</dbReference>
<dbReference type="InterPro" id="IPR050238">
    <property type="entry name" value="DNA_Rep/Repair_Clamp_Loader"/>
</dbReference>
<evidence type="ECO:0000256" key="6">
    <source>
        <dbReference type="ARBA" id="ARBA00022741"/>
    </source>
</evidence>
<dbReference type="InterPro" id="IPR027417">
    <property type="entry name" value="P-loop_NTPase"/>
</dbReference>
<dbReference type="InterPro" id="IPR003593">
    <property type="entry name" value="AAA+_ATPase"/>
</dbReference>
<comment type="function">
    <text evidence="11">DNA polymerase III is a complex, multichain enzyme responsible for most of the replicative synthesis in bacteria. This DNA polymerase also exhibits 3' to 5' exonuclease activity.</text>
</comment>
<dbReference type="InterPro" id="IPR012763">
    <property type="entry name" value="DNA_pol_III_sug/sutau_N"/>
</dbReference>
<evidence type="ECO:0000256" key="9">
    <source>
        <dbReference type="ARBA" id="ARBA00022932"/>
    </source>
</evidence>
<keyword evidence="9 11" id="KW-0239">DNA-directed DNA polymerase</keyword>
<keyword evidence="14" id="KW-1185">Reference proteome</keyword>
<dbReference type="InterPro" id="IPR022754">
    <property type="entry name" value="DNA_pol_III_gamma-3"/>
</dbReference>
<dbReference type="Gene3D" id="1.10.8.60">
    <property type="match status" value="1"/>
</dbReference>
<comment type="similarity">
    <text evidence="1 11">Belongs to the DnaX/STICHEL family.</text>
</comment>
<dbReference type="NCBIfam" id="TIGR02397">
    <property type="entry name" value="dnaX_nterm"/>
    <property type="match status" value="1"/>
</dbReference>
<dbReference type="InterPro" id="IPR008921">
    <property type="entry name" value="DNA_pol3_clamp-load_cplx_C"/>
</dbReference>
<evidence type="ECO:0000259" key="12">
    <source>
        <dbReference type="SMART" id="SM00382"/>
    </source>
</evidence>
<proteinExistence type="inferred from homology"/>
<evidence type="ECO:0000256" key="10">
    <source>
        <dbReference type="ARBA" id="ARBA00049244"/>
    </source>
</evidence>
<evidence type="ECO:0000256" key="11">
    <source>
        <dbReference type="RuleBase" id="RU364063"/>
    </source>
</evidence>
<evidence type="ECO:0000256" key="3">
    <source>
        <dbReference type="ARBA" id="ARBA00022695"/>
    </source>
</evidence>
<comment type="catalytic activity">
    <reaction evidence="10 11">
        <text>DNA(n) + a 2'-deoxyribonucleoside 5'-triphosphate = DNA(n+1) + diphosphate</text>
        <dbReference type="Rhea" id="RHEA:22508"/>
        <dbReference type="Rhea" id="RHEA-COMP:17339"/>
        <dbReference type="Rhea" id="RHEA-COMP:17340"/>
        <dbReference type="ChEBI" id="CHEBI:33019"/>
        <dbReference type="ChEBI" id="CHEBI:61560"/>
        <dbReference type="ChEBI" id="CHEBI:173112"/>
        <dbReference type="EC" id="2.7.7.7"/>
    </reaction>
</comment>
<dbReference type="SUPFAM" id="SSF48019">
    <property type="entry name" value="post-AAA+ oligomerization domain-like"/>
    <property type="match status" value="1"/>
</dbReference>
<dbReference type="Pfam" id="PF13177">
    <property type="entry name" value="DNA_pol3_delta2"/>
    <property type="match status" value="1"/>
</dbReference>
<keyword evidence="4 11" id="KW-0235">DNA replication</keyword>
<name>A0ABR9AQV7_9BACT</name>
<dbReference type="Gene3D" id="3.40.50.300">
    <property type="entry name" value="P-loop containing nucleotide triphosphate hydrolases"/>
    <property type="match status" value="1"/>
</dbReference>
<keyword evidence="5" id="KW-0479">Metal-binding</keyword>
<dbReference type="CDD" id="cd18137">
    <property type="entry name" value="HLD_clamp_pol_III_gamma_tau"/>
    <property type="match status" value="1"/>
</dbReference>
<gene>
    <name evidence="11" type="primary">dnaX</name>
    <name evidence="13" type="ORF">IFO69_20495</name>
</gene>
<sequence>MENFVVSARKYRPSNFKSVVGQQHITTTLKNAIKNNHLAQAFLFCGPRGVGKTTCARILAKTINCENLSSDFEACNECESCKAFNTNSSFNVHELDAASNNSVDDIRNLVDQVRYAPQKGSYKIYIIDEVHMLSTQAFNAFLKTLEEPPKYAIFILATTEKHKIIPTILSRCQIFDFNRIQIKDISEHLQYIASQENIGYEDEALRLIAAKADGALRDALSIFDLIVTYSAGNKLTYSETINNLHILDYDYYFKVTESLLEESISNVLLIFDEILKKGFDGHNFIIGLSEHFRNLMVCKDAATVELLQVSESAQERYVEQAAKSNLSFLLSALNICNQCDIHYKGSKNQRLHVELALMKLAKLPQAISLAALAQEETKKKD</sequence>
<evidence type="ECO:0000256" key="7">
    <source>
        <dbReference type="ARBA" id="ARBA00022833"/>
    </source>
</evidence>
<keyword evidence="7" id="KW-0862">Zinc</keyword>
<comment type="caution">
    <text evidence="13">The sequence shown here is derived from an EMBL/GenBank/DDBJ whole genome shotgun (WGS) entry which is preliminary data.</text>
</comment>
<dbReference type="Proteomes" id="UP000647133">
    <property type="component" value="Unassembled WGS sequence"/>
</dbReference>
<keyword evidence="3 11" id="KW-0548">Nucleotidyltransferase</keyword>
<dbReference type="SMART" id="SM00382">
    <property type="entry name" value="AAA"/>
    <property type="match status" value="1"/>
</dbReference>
<protein>
    <recommendedName>
        <fullName evidence="11">DNA polymerase III subunit gamma/tau</fullName>
        <ecNumber evidence="11">2.7.7.7</ecNumber>
    </recommendedName>
</protein>
<dbReference type="InterPro" id="IPR045085">
    <property type="entry name" value="HLD_clamp_pol_III_gamma_tau"/>
</dbReference>
<dbReference type="GO" id="GO:0003887">
    <property type="term" value="F:DNA-directed DNA polymerase activity"/>
    <property type="evidence" value="ECO:0007669"/>
    <property type="project" value="UniProtKB-EC"/>
</dbReference>
<feature type="domain" description="AAA+ ATPase" evidence="12">
    <location>
        <begin position="38"/>
        <end position="186"/>
    </location>
</feature>
<evidence type="ECO:0000256" key="4">
    <source>
        <dbReference type="ARBA" id="ARBA00022705"/>
    </source>
</evidence>
<dbReference type="Pfam" id="PF12169">
    <property type="entry name" value="DNA_pol3_gamma3"/>
    <property type="match status" value="1"/>
</dbReference>
<keyword evidence="6 11" id="KW-0547">Nucleotide-binding</keyword>
<dbReference type="CDD" id="cd00009">
    <property type="entry name" value="AAA"/>
    <property type="match status" value="1"/>
</dbReference>
<evidence type="ECO:0000313" key="13">
    <source>
        <dbReference type="EMBL" id="MBD8491144.1"/>
    </source>
</evidence>
<evidence type="ECO:0000256" key="5">
    <source>
        <dbReference type="ARBA" id="ARBA00022723"/>
    </source>
</evidence>
<dbReference type="NCBIfam" id="NF004046">
    <property type="entry name" value="PRK05563.1"/>
    <property type="match status" value="1"/>
</dbReference>
<dbReference type="EC" id="2.7.7.7" evidence="11"/>
<dbReference type="Pfam" id="PF22608">
    <property type="entry name" value="DNAX_ATPase_lid"/>
    <property type="match status" value="1"/>
</dbReference>
<evidence type="ECO:0000256" key="2">
    <source>
        <dbReference type="ARBA" id="ARBA00022679"/>
    </source>
</evidence>
<dbReference type="PANTHER" id="PTHR11669">
    <property type="entry name" value="REPLICATION FACTOR C / DNA POLYMERASE III GAMMA-TAU SUBUNIT"/>
    <property type="match status" value="1"/>
</dbReference>